<accession>A0ABS6V290</accession>
<protein>
    <submittedName>
        <fullName evidence="3">Beta-lactamase family protein</fullName>
    </submittedName>
</protein>
<evidence type="ECO:0000259" key="2">
    <source>
        <dbReference type="Pfam" id="PF00144"/>
    </source>
</evidence>
<gene>
    <name evidence="3" type="ORF">KTQ36_00015</name>
</gene>
<evidence type="ECO:0000313" key="3">
    <source>
        <dbReference type="EMBL" id="MBW0143683.1"/>
    </source>
</evidence>
<dbReference type="PANTHER" id="PTHR43283">
    <property type="entry name" value="BETA-LACTAMASE-RELATED"/>
    <property type="match status" value="1"/>
</dbReference>
<dbReference type="InterPro" id="IPR001466">
    <property type="entry name" value="Beta-lactam-related"/>
</dbReference>
<feature type="chain" id="PRO_5046504268" evidence="1">
    <location>
        <begin position="25"/>
        <end position="480"/>
    </location>
</feature>
<dbReference type="Pfam" id="PF00144">
    <property type="entry name" value="Beta-lactamase"/>
    <property type="match status" value="1"/>
</dbReference>
<feature type="signal peptide" evidence="1">
    <location>
        <begin position="1"/>
        <end position="24"/>
    </location>
</feature>
<dbReference type="InterPro" id="IPR050789">
    <property type="entry name" value="Diverse_Enzym_Activities"/>
</dbReference>
<dbReference type="EMBL" id="JAHVAH010000001">
    <property type="protein sequence ID" value="MBW0143683.1"/>
    <property type="molecule type" value="Genomic_DNA"/>
</dbReference>
<evidence type="ECO:0000313" key="4">
    <source>
        <dbReference type="Proteomes" id="UP000698028"/>
    </source>
</evidence>
<keyword evidence="4" id="KW-1185">Reference proteome</keyword>
<evidence type="ECO:0000256" key="1">
    <source>
        <dbReference type="SAM" id="SignalP"/>
    </source>
</evidence>
<name>A0ABS6V290_9SPHN</name>
<proteinExistence type="predicted"/>
<organism evidence="3 4">
    <name type="scientific">Sphingomicrobium clamense</name>
    <dbReference type="NCBI Taxonomy" id="2851013"/>
    <lineage>
        <taxon>Bacteria</taxon>
        <taxon>Pseudomonadati</taxon>
        <taxon>Pseudomonadota</taxon>
        <taxon>Alphaproteobacteria</taxon>
        <taxon>Sphingomonadales</taxon>
        <taxon>Sphingomonadaceae</taxon>
        <taxon>Sphingomicrobium</taxon>
    </lineage>
</organism>
<keyword evidence="1" id="KW-0732">Signal</keyword>
<sequence>MKSKFQSWLTIGAALTMLPVGACAQENMAGQVVSIANAEAALAPRLAEYEARGASGFVAIARDGEISFLSFGKADAASGRGYTPDTQFDIGSVTKPLTGLVASQLMVEGVLDPQSTLADHFDNVPADKSNITVEQLLTHTAGFSGAHGHDLKPMDRDAMLADVFGTELLSEPGATYRYSNTGFSLVAAIIEQLTGEPFETVALRMFEGIGMNSTGYWAAYEEERADADPERGPVSQASWGGLRPVSWALTGNGGMVSSASDLLTLGQALLAGDLPEQVASAWKTKRVSEGMDGFYYGYGLAVRESPKLGEIYWHNGGNPAFRTEWWNIADSNTSIVVHLNDGDAMIDDVLVATLESLTGLDLGRSEGDDEALDFGPAPDNEKGRIAAHMVEAILVDDRARWEAFVRQAVHPQLVSEMPMDAHLQVFGQLREEVSGGTPAGYAETERGIWMAFDKGDVQVRVKVEFEDTGHGPRIVGVMSK</sequence>
<reference evidence="3 4" key="1">
    <citation type="submission" date="2021-07" db="EMBL/GenBank/DDBJ databases">
        <title>The draft genome sequence of Sphingomicrobium sp. B8.</title>
        <authorList>
            <person name="Mu L."/>
        </authorList>
    </citation>
    <scope>NUCLEOTIDE SEQUENCE [LARGE SCALE GENOMIC DNA]</scope>
    <source>
        <strain evidence="3 4">B8</strain>
    </source>
</reference>
<feature type="domain" description="Beta-lactamase-related" evidence="2">
    <location>
        <begin position="40"/>
        <end position="343"/>
    </location>
</feature>
<dbReference type="RefSeq" id="WP_218631755.1">
    <property type="nucleotide sequence ID" value="NZ_JAHVAH010000001.1"/>
</dbReference>
<comment type="caution">
    <text evidence="3">The sequence shown here is derived from an EMBL/GenBank/DDBJ whole genome shotgun (WGS) entry which is preliminary data.</text>
</comment>
<dbReference type="Proteomes" id="UP000698028">
    <property type="component" value="Unassembled WGS sequence"/>
</dbReference>